<comment type="caution">
    <text evidence="1">The sequence shown here is derived from an EMBL/GenBank/DDBJ whole genome shotgun (WGS) entry which is preliminary data.</text>
</comment>
<reference evidence="1" key="1">
    <citation type="submission" date="2021-01" db="EMBL/GenBank/DDBJ databases">
        <title>Adiantum capillus-veneris genome.</title>
        <authorList>
            <person name="Fang Y."/>
            <person name="Liao Q."/>
        </authorList>
    </citation>
    <scope>NUCLEOTIDE SEQUENCE</scope>
    <source>
        <strain evidence="1">H3</strain>
        <tissue evidence="1">Leaf</tissue>
    </source>
</reference>
<dbReference type="AlphaFoldDB" id="A0A9D4UU99"/>
<evidence type="ECO:0000313" key="2">
    <source>
        <dbReference type="Proteomes" id="UP000886520"/>
    </source>
</evidence>
<dbReference type="EMBL" id="JABFUD020000010">
    <property type="protein sequence ID" value="KAI5074209.1"/>
    <property type="molecule type" value="Genomic_DNA"/>
</dbReference>
<sequence length="108" mass="12212">MEEPPYQVVVKEIKSSMLVSEALIDIEAGDGYAMQNRICKEESFTWMEMLIVCMKTIVGYRLQLAVIVKFDPDLSYLNNNVVEHECSAREVGNDGAAKYCLSTRKLEA</sequence>
<proteinExistence type="predicted"/>
<keyword evidence="2" id="KW-1185">Reference proteome</keyword>
<organism evidence="1 2">
    <name type="scientific">Adiantum capillus-veneris</name>
    <name type="common">Maidenhair fern</name>
    <dbReference type="NCBI Taxonomy" id="13818"/>
    <lineage>
        <taxon>Eukaryota</taxon>
        <taxon>Viridiplantae</taxon>
        <taxon>Streptophyta</taxon>
        <taxon>Embryophyta</taxon>
        <taxon>Tracheophyta</taxon>
        <taxon>Polypodiopsida</taxon>
        <taxon>Polypodiidae</taxon>
        <taxon>Polypodiales</taxon>
        <taxon>Pteridineae</taxon>
        <taxon>Pteridaceae</taxon>
        <taxon>Vittarioideae</taxon>
        <taxon>Adiantum</taxon>
    </lineage>
</organism>
<accession>A0A9D4UU99</accession>
<protein>
    <submittedName>
        <fullName evidence="1">Uncharacterized protein</fullName>
    </submittedName>
</protein>
<name>A0A9D4UU99_ADICA</name>
<dbReference type="Proteomes" id="UP000886520">
    <property type="component" value="Chromosome 10"/>
</dbReference>
<feature type="non-terminal residue" evidence="1">
    <location>
        <position position="1"/>
    </location>
</feature>
<gene>
    <name evidence="1" type="ORF">GOP47_0010170</name>
</gene>
<evidence type="ECO:0000313" key="1">
    <source>
        <dbReference type="EMBL" id="KAI5074209.1"/>
    </source>
</evidence>